<gene>
    <name evidence="1" type="ORF">HLV41_19925</name>
</gene>
<reference evidence="1 2" key="1">
    <citation type="submission" date="2020-05" db="EMBL/GenBank/DDBJ databases">
        <title>Draft Genome Sequences of Sphingomonas sp. Isolated from the International Space Station.</title>
        <authorList>
            <person name="Bijlani S."/>
            <person name="Singh N.K."/>
            <person name="Mason C.E."/>
            <person name="Wang C.C."/>
            <person name="Venkateswaran K."/>
        </authorList>
    </citation>
    <scope>NUCLEOTIDE SEQUENCE [LARGE SCALE GENOMIC DNA]</scope>
    <source>
        <strain evidence="1">ISS-IIF7SWP</strain>
    </source>
</reference>
<evidence type="ECO:0000313" key="2">
    <source>
        <dbReference type="Proteomes" id="UP000531581"/>
    </source>
</evidence>
<dbReference type="AlphaFoldDB" id="A0A7Y7QYX4"/>
<organism evidence="1 2">
    <name type="scientific">Sphingomonas sanguinis</name>
    <dbReference type="NCBI Taxonomy" id="33051"/>
    <lineage>
        <taxon>Bacteria</taxon>
        <taxon>Pseudomonadati</taxon>
        <taxon>Pseudomonadota</taxon>
        <taxon>Alphaproteobacteria</taxon>
        <taxon>Sphingomonadales</taxon>
        <taxon>Sphingomonadaceae</taxon>
        <taxon>Sphingomonas</taxon>
    </lineage>
</organism>
<evidence type="ECO:0000313" key="1">
    <source>
        <dbReference type="EMBL" id="NVP33307.1"/>
    </source>
</evidence>
<dbReference type="RefSeq" id="WP_170171739.1">
    <property type="nucleotide sequence ID" value="NZ_JABEOW010000046.1"/>
</dbReference>
<comment type="caution">
    <text evidence="1">The sequence shown here is derived from an EMBL/GenBank/DDBJ whole genome shotgun (WGS) entry which is preliminary data.</text>
</comment>
<sequence>MPDTRVTTIERAFQLARAGSCRSVSDIRNQLSAEGYDGVHGHLDGMSIKRQLNAALAARGVTPSKVDDDD</sequence>
<name>A0A7Y7QYX4_9SPHN</name>
<dbReference type="EMBL" id="JABYQV010000032">
    <property type="protein sequence ID" value="NVP33307.1"/>
    <property type="molecule type" value="Genomic_DNA"/>
</dbReference>
<proteinExistence type="predicted"/>
<protein>
    <submittedName>
        <fullName evidence="1">Uncharacterized protein</fullName>
    </submittedName>
</protein>
<accession>A0A7Y7QYX4</accession>
<dbReference type="Proteomes" id="UP000531581">
    <property type="component" value="Unassembled WGS sequence"/>
</dbReference>